<dbReference type="InterPro" id="IPR016187">
    <property type="entry name" value="CTDL_fold"/>
</dbReference>
<dbReference type="SUPFAM" id="SSF56436">
    <property type="entry name" value="C-type lectin-like"/>
    <property type="match status" value="1"/>
</dbReference>
<name>A0AAE1BFJ0_9GAST</name>
<dbReference type="AlphaFoldDB" id="A0AAE1BFJ0"/>
<proteinExistence type="predicted"/>
<dbReference type="Gene3D" id="3.10.100.10">
    <property type="entry name" value="Mannose-Binding Protein A, subunit A"/>
    <property type="match status" value="1"/>
</dbReference>
<keyword evidence="4" id="KW-1185">Reference proteome</keyword>
<feature type="domain" description="C-type lectin" evidence="2">
    <location>
        <begin position="11"/>
        <end position="89"/>
    </location>
</feature>
<dbReference type="Pfam" id="PF00059">
    <property type="entry name" value="Lectin_C"/>
    <property type="match status" value="1"/>
</dbReference>
<dbReference type="PROSITE" id="PS50041">
    <property type="entry name" value="C_TYPE_LECTIN_2"/>
    <property type="match status" value="1"/>
</dbReference>
<organism evidence="3 4">
    <name type="scientific">Elysia crispata</name>
    <name type="common">lettuce slug</name>
    <dbReference type="NCBI Taxonomy" id="231223"/>
    <lineage>
        <taxon>Eukaryota</taxon>
        <taxon>Metazoa</taxon>
        <taxon>Spiralia</taxon>
        <taxon>Lophotrochozoa</taxon>
        <taxon>Mollusca</taxon>
        <taxon>Gastropoda</taxon>
        <taxon>Heterobranchia</taxon>
        <taxon>Euthyneura</taxon>
        <taxon>Panpulmonata</taxon>
        <taxon>Sacoglossa</taxon>
        <taxon>Placobranchoidea</taxon>
        <taxon>Plakobranchidae</taxon>
        <taxon>Elysia</taxon>
    </lineage>
</organism>
<evidence type="ECO:0000313" key="4">
    <source>
        <dbReference type="Proteomes" id="UP001283361"/>
    </source>
</evidence>
<dbReference type="EMBL" id="JAWDGP010000016">
    <property type="protein sequence ID" value="KAK3804386.1"/>
    <property type="molecule type" value="Genomic_DNA"/>
</dbReference>
<evidence type="ECO:0000259" key="2">
    <source>
        <dbReference type="PROSITE" id="PS50041"/>
    </source>
</evidence>
<gene>
    <name evidence="3" type="ORF">RRG08_059356</name>
</gene>
<dbReference type="GO" id="GO:0005615">
    <property type="term" value="C:extracellular space"/>
    <property type="evidence" value="ECO:0007669"/>
    <property type="project" value="TreeGrafter"/>
</dbReference>
<accession>A0AAE1BFJ0</accession>
<evidence type="ECO:0000313" key="3">
    <source>
        <dbReference type="EMBL" id="KAK3804386.1"/>
    </source>
</evidence>
<dbReference type="InterPro" id="IPR051663">
    <property type="entry name" value="CLec_Tetranectin-domain"/>
</dbReference>
<comment type="caution">
    <text evidence="3">The sequence shown here is derived from an EMBL/GenBank/DDBJ whole genome shotgun (WGS) entry which is preliminary data.</text>
</comment>
<dbReference type="InterPro" id="IPR001304">
    <property type="entry name" value="C-type_lectin-like"/>
</dbReference>
<reference evidence="3" key="1">
    <citation type="journal article" date="2023" name="G3 (Bethesda)">
        <title>A reference genome for the long-term kleptoplast-retaining sea slug Elysia crispata morphotype clarki.</title>
        <authorList>
            <person name="Eastman K.E."/>
            <person name="Pendleton A.L."/>
            <person name="Shaikh M.A."/>
            <person name="Suttiyut T."/>
            <person name="Ogas R."/>
            <person name="Tomko P."/>
            <person name="Gavelis G."/>
            <person name="Widhalm J.R."/>
            <person name="Wisecaver J.H."/>
        </authorList>
    </citation>
    <scope>NUCLEOTIDE SEQUENCE</scope>
    <source>
        <strain evidence="3">ECLA1</strain>
    </source>
</reference>
<dbReference type="Proteomes" id="UP001283361">
    <property type="component" value="Unassembled WGS sequence"/>
</dbReference>
<dbReference type="PANTHER" id="PTHR22799:SF6">
    <property type="entry name" value="C-TYPE LECTIN DOMAIN FAMILY 4 MEMBER M-LIKE"/>
    <property type="match status" value="1"/>
</dbReference>
<dbReference type="GO" id="GO:0030246">
    <property type="term" value="F:carbohydrate binding"/>
    <property type="evidence" value="ECO:0007669"/>
    <property type="project" value="UniProtKB-KW"/>
</dbReference>
<dbReference type="InterPro" id="IPR016186">
    <property type="entry name" value="C-type_lectin-like/link_sf"/>
</dbReference>
<sequence>MPKSDTINTIFRSTLARLKIHEPVWIGISERAKEGQFVHVDGSDCEIKKVDEDSSNPSLGSEQDCWALDPTSGKWSRSRCDNAKYFICRYF</sequence>
<protein>
    <recommendedName>
        <fullName evidence="2">C-type lectin domain-containing protein</fullName>
    </recommendedName>
</protein>
<dbReference type="PANTHER" id="PTHR22799">
    <property type="entry name" value="TETRANECTIN-RELATED"/>
    <property type="match status" value="1"/>
</dbReference>
<keyword evidence="1" id="KW-0430">Lectin</keyword>
<evidence type="ECO:0000256" key="1">
    <source>
        <dbReference type="ARBA" id="ARBA00022734"/>
    </source>
</evidence>